<feature type="region of interest" description="Disordered" evidence="1">
    <location>
        <begin position="48"/>
        <end position="70"/>
    </location>
</feature>
<evidence type="ECO:0000256" key="1">
    <source>
        <dbReference type="SAM" id="MobiDB-lite"/>
    </source>
</evidence>
<keyword evidence="3" id="KW-1185">Reference proteome</keyword>
<gene>
    <name evidence="2" type="ORF">QBC37DRAFT_484686</name>
</gene>
<sequence>MGETNKTTLAHFPICADMESKDRIGGQPLYRSDESRVSGFISQVVAHRRNRTRGRSASGDHQGAARDRDLQRQAGWNRKIGLSTADEARERTSFSSRSGIDAAENIIGVGSNQWNPESDFCLLEQEFGRLEELLVVSNIHGVLFLETRTRGNGISAVTGKNVDMLVGDPGPFLGDEWSGEVDKLRAGNGGLAAVAMHFELLPSDDTVTARGVALVNPRAPAIIKRTIQKKAELTFLRKF</sequence>
<organism evidence="2 3">
    <name type="scientific">Rhypophila decipiens</name>
    <dbReference type="NCBI Taxonomy" id="261697"/>
    <lineage>
        <taxon>Eukaryota</taxon>
        <taxon>Fungi</taxon>
        <taxon>Dikarya</taxon>
        <taxon>Ascomycota</taxon>
        <taxon>Pezizomycotina</taxon>
        <taxon>Sordariomycetes</taxon>
        <taxon>Sordariomycetidae</taxon>
        <taxon>Sordariales</taxon>
        <taxon>Naviculisporaceae</taxon>
        <taxon>Rhypophila</taxon>
    </lineage>
</organism>
<evidence type="ECO:0000313" key="3">
    <source>
        <dbReference type="Proteomes" id="UP001301769"/>
    </source>
</evidence>
<protein>
    <submittedName>
        <fullName evidence="2">Uncharacterized protein</fullName>
    </submittedName>
</protein>
<proteinExistence type="predicted"/>
<reference evidence="2" key="1">
    <citation type="journal article" date="2023" name="Mol. Phylogenet. Evol.">
        <title>Genome-scale phylogeny and comparative genomics of the fungal order Sordariales.</title>
        <authorList>
            <person name="Hensen N."/>
            <person name="Bonometti L."/>
            <person name="Westerberg I."/>
            <person name="Brannstrom I.O."/>
            <person name="Guillou S."/>
            <person name="Cros-Aarteil S."/>
            <person name="Calhoun S."/>
            <person name="Haridas S."/>
            <person name="Kuo A."/>
            <person name="Mondo S."/>
            <person name="Pangilinan J."/>
            <person name="Riley R."/>
            <person name="LaButti K."/>
            <person name="Andreopoulos B."/>
            <person name="Lipzen A."/>
            <person name="Chen C."/>
            <person name="Yan M."/>
            <person name="Daum C."/>
            <person name="Ng V."/>
            <person name="Clum A."/>
            <person name="Steindorff A."/>
            <person name="Ohm R.A."/>
            <person name="Martin F."/>
            <person name="Silar P."/>
            <person name="Natvig D.O."/>
            <person name="Lalanne C."/>
            <person name="Gautier V."/>
            <person name="Ament-Velasquez S.L."/>
            <person name="Kruys A."/>
            <person name="Hutchinson M.I."/>
            <person name="Powell A.J."/>
            <person name="Barry K."/>
            <person name="Miller A.N."/>
            <person name="Grigoriev I.V."/>
            <person name="Debuchy R."/>
            <person name="Gladieux P."/>
            <person name="Hiltunen Thoren M."/>
            <person name="Johannesson H."/>
        </authorList>
    </citation>
    <scope>NUCLEOTIDE SEQUENCE</scope>
    <source>
        <strain evidence="2">PSN293</strain>
    </source>
</reference>
<dbReference type="EMBL" id="MU858151">
    <property type="protein sequence ID" value="KAK4211332.1"/>
    <property type="molecule type" value="Genomic_DNA"/>
</dbReference>
<accession>A0AAN6Y8D6</accession>
<reference evidence="2" key="2">
    <citation type="submission" date="2023-05" db="EMBL/GenBank/DDBJ databases">
        <authorList>
            <consortium name="Lawrence Berkeley National Laboratory"/>
            <person name="Steindorff A."/>
            <person name="Hensen N."/>
            <person name="Bonometti L."/>
            <person name="Westerberg I."/>
            <person name="Brannstrom I.O."/>
            <person name="Guillou S."/>
            <person name="Cros-Aarteil S."/>
            <person name="Calhoun S."/>
            <person name="Haridas S."/>
            <person name="Kuo A."/>
            <person name="Mondo S."/>
            <person name="Pangilinan J."/>
            <person name="Riley R."/>
            <person name="Labutti K."/>
            <person name="Andreopoulos B."/>
            <person name="Lipzen A."/>
            <person name="Chen C."/>
            <person name="Yanf M."/>
            <person name="Daum C."/>
            <person name="Ng V."/>
            <person name="Clum A."/>
            <person name="Ohm R."/>
            <person name="Martin F."/>
            <person name="Silar P."/>
            <person name="Natvig D."/>
            <person name="Lalanne C."/>
            <person name="Gautier V."/>
            <person name="Ament-Velasquez S.L."/>
            <person name="Kruys A."/>
            <person name="Hutchinson M.I."/>
            <person name="Powell A.J."/>
            <person name="Barry K."/>
            <person name="Miller A.N."/>
            <person name="Grigoriev I.V."/>
            <person name="Debuchy R."/>
            <person name="Gladieux P."/>
            <person name="Thoren M.H."/>
            <person name="Johannesson H."/>
        </authorList>
    </citation>
    <scope>NUCLEOTIDE SEQUENCE</scope>
    <source>
        <strain evidence="2">PSN293</strain>
    </source>
</reference>
<comment type="caution">
    <text evidence="2">The sequence shown here is derived from an EMBL/GenBank/DDBJ whole genome shotgun (WGS) entry which is preliminary data.</text>
</comment>
<dbReference type="AlphaFoldDB" id="A0AAN6Y8D6"/>
<dbReference type="Proteomes" id="UP001301769">
    <property type="component" value="Unassembled WGS sequence"/>
</dbReference>
<name>A0AAN6Y8D6_9PEZI</name>
<evidence type="ECO:0000313" key="2">
    <source>
        <dbReference type="EMBL" id="KAK4211332.1"/>
    </source>
</evidence>